<gene>
    <name evidence="2" type="ORF">G7Z17_g11800</name>
</gene>
<organism evidence="2 3">
    <name type="scientific">Cylindrodendrum hubeiense</name>
    <dbReference type="NCBI Taxonomy" id="595255"/>
    <lineage>
        <taxon>Eukaryota</taxon>
        <taxon>Fungi</taxon>
        <taxon>Dikarya</taxon>
        <taxon>Ascomycota</taxon>
        <taxon>Pezizomycotina</taxon>
        <taxon>Sordariomycetes</taxon>
        <taxon>Hypocreomycetidae</taxon>
        <taxon>Hypocreales</taxon>
        <taxon>Nectriaceae</taxon>
        <taxon>Cylindrodendrum</taxon>
    </lineage>
</organism>
<dbReference type="AlphaFoldDB" id="A0A9P5H386"/>
<keyword evidence="3" id="KW-1185">Reference proteome</keyword>
<protein>
    <submittedName>
        <fullName evidence="2">Uncharacterized protein</fullName>
    </submittedName>
</protein>
<proteinExistence type="predicted"/>
<dbReference type="Proteomes" id="UP000722485">
    <property type="component" value="Unassembled WGS sequence"/>
</dbReference>
<evidence type="ECO:0000256" key="1">
    <source>
        <dbReference type="SAM" id="MobiDB-lite"/>
    </source>
</evidence>
<dbReference type="OrthoDB" id="10608032at2759"/>
<dbReference type="EMBL" id="JAANBB010000472">
    <property type="protein sequence ID" value="KAF7542190.1"/>
    <property type="molecule type" value="Genomic_DNA"/>
</dbReference>
<sequence length="182" mass="19751">MLSKATLGKATLINAIGPWDPGPGVTVAAFKAPQRPGLRAVSSFAPGLAQVYARAVPENGNPSVRYLSTLGRRLAIRPYEGQQLLVRGIHSPGPLPRVFQGPSKLVQASNRRTTREEVPLPNGSQSWDQKGLSRPPGEGREDEEEKEAWHLFPCYEASWIAGFEPSRGSCGFLEQPRGRPGT</sequence>
<evidence type="ECO:0000313" key="2">
    <source>
        <dbReference type="EMBL" id="KAF7542190.1"/>
    </source>
</evidence>
<reference evidence="2" key="1">
    <citation type="submission" date="2020-03" db="EMBL/GenBank/DDBJ databases">
        <title>Draft Genome Sequence of Cylindrodendrum hubeiense.</title>
        <authorList>
            <person name="Buettner E."/>
            <person name="Kellner H."/>
        </authorList>
    </citation>
    <scope>NUCLEOTIDE SEQUENCE</scope>
    <source>
        <strain evidence="2">IHI 201604</strain>
    </source>
</reference>
<evidence type="ECO:0000313" key="3">
    <source>
        <dbReference type="Proteomes" id="UP000722485"/>
    </source>
</evidence>
<accession>A0A9P5H386</accession>
<name>A0A9P5H386_9HYPO</name>
<feature type="region of interest" description="Disordered" evidence="1">
    <location>
        <begin position="107"/>
        <end position="146"/>
    </location>
</feature>
<comment type="caution">
    <text evidence="2">The sequence shown here is derived from an EMBL/GenBank/DDBJ whole genome shotgun (WGS) entry which is preliminary data.</text>
</comment>